<dbReference type="InterPro" id="IPR008865">
    <property type="entry name" value="DNA_replication_term_site-bd"/>
</dbReference>
<gene>
    <name evidence="4" type="ORF">NCTC10692_04664</name>
</gene>
<dbReference type="SUPFAM" id="SSF56596">
    <property type="entry name" value="Replication terminator protein (Tus)"/>
    <property type="match status" value="1"/>
</dbReference>
<proteinExistence type="predicted"/>
<sequence length="316" mass="36209">MDERMTIYISPQQGIKELVNKLESRLDTLANRMRARPDRLRVDLAYQIPFRDQATVDEQKGIEVCALSGQEAAFHAIYGLTAIRIEQGKQNPRETLRVPGVIALPPDWLSELYELNIVKHEIELLVAQIEDQYDRMKLWGSMKYLSSLQTMRQAWIISGPAKVRFYWDSAPSIQNKTASEWVASYTKHLKKLYGYVPSLDELVEGDSSRKFVVAISMLSGTNTDIAPNEKIASFRHGQPHVRARVTFIDKVKAQIRPAPTPIVYPIDDPVPKITPLSNWEPVERGPGRSDRAKIESEPFVEALYLHRYLEQYRFGQ</sequence>
<dbReference type="AlphaFoldDB" id="A0A379PL94"/>
<dbReference type="Pfam" id="PF05472">
    <property type="entry name" value="Ter"/>
    <property type="match status" value="1"/>
</dbReference>
<dbReference type="EMBL" id="UGUV01000003">
    <property type="protein sequence ID" value="SUE72508.1"/>
    <property type="molecule type" value="Genomic_DNA"/>
</dbReference>
<dbReference type="Gene3D" id="3.50.14.10">
    <property type="entry name" value="Replication terminator Tus, domain 1 superfamily/Replication terminator Tus"/>
    <property type="match status" value="1"/>
</dbReference>
<evidence type="ECO:0000256" key="2">
    <source>
        <dbReference type="ARBA" id="ARBA00022705"/>
    </source>
</evidence>
<dbReference type="Gene3D" id="3.30.54.10">
    <property type="match status" value="1"/>
</dbReference>
<evidence type="ECO:0000256" key="3">
    <source>
        <dbReference type="ARBA" id="ARBA00023125"/>
    </source>
</evidence>
<dbReference type="GO" id="GO:0005737">
    <property type="term" value="C:cytoplasm"/>
    <property type="evidence" value="ECO:0007669"/>
    <property type="project" value="InterPro"/>
</dbReference>
<accession>A0A379PL94</accession>
<organism evidence="4 5">
    <name type="scientific">Ectopseudomonas oleovorans</name>
    <name type="common">Pseudomonas oleovorans</name>
    <dbReference type="NCBI Taxonomy" id="301"/>
    <lineage>
        <taxon>Bacteria</taxon>
        <taxon>Pseudomonadati</taxon>
        <taxon>Pseudomonadota</taxon>
        <taxon>Gammaproteobacteria</taxon>
        <taxon>Pseudomonadales</taxon>
        <taxon>Pseudomonadaceae</taxon>
        <taxon>Ectopseudomonas</taxon>
    </lineage>
</organism>
<reference evidence="4 5" key="1">
    <citation type="submission" date="2018-06" db="EMBL/GenBank/DDBJ databases">
        <authorList>
            <consortium name="Pathogen Informatics"/>
            <person name="Doyle S."/>
        </authorList>
    </citation>
    <scope>NUCLEOTIDE SEQUENCE [LARGE SCALE GENOMIC DNA]</scope>
    <source>
        <strain evidence="4 5">NCTC10692</strain>
    </source>
</reference>
<dbReference type="Proteomes" id="UP000255303">
    <property type="component" value="Unassembled WGS sequence"/>
</dbReference>
<dbReference type="InterPro" id="IPR036384">
    <property type="entry name" value="Tus_sf"/>
</dbReference>
<name>A0A379PL94_ECTOL</name>
<keyword evidence="2" id="KW-0235">DNA replication</keyword>
<dbReference type="GO" id="GO:0006274">
    <property type="term" value="P:DNA replication termination"/>
    <property type="evidence" value="ECO:0007669"/>
    <property type="project" value="InterPro"/>
</dbReference>
<dbReference type="InterPro" id="IPR036381">
    <property type="entry name" value="Tus_dom1"/>
</dbReference>
<keyword evidence="1" id="KW-0963">Cytoplasm</keyword>
<protein>
    <submittedName>
        <fullName evidence="4">DNA replication terminus site-binding protein</fullName>
    </submittedName>
</protein>
<evidence type="ECO:0000313" key="5">
    <source>
        <dbReference type="Proteomes" id="UP000255303"/>
    </source>
</evidence>
<evidence type="ECO:0000313" key="4">
    <source>
        <dbReference type="EMBL" id="SUE72508.1"/>
    </source>
</evidence>
<keyword evidence="3" id="KW-0238">DNA-binding</keyword>
<evidence type="ECO:0000256" key="1">
    <source>
        <dbReference type="ARBA" id="ARBA00022490"/>
    </source>
</evidence>
<dbReference type="GO" id="GO:0003677">
    <property type="term" value="F:DNA binding"/>
    <property type="evidence" value="ECO:0007669"/>
    <property type="project" value="UniProtKB-KW"/>
</dbReference>